<dbReference type="PANTHER" id="PTHR11753">
    <property type="entry name" value="ADAPTOR COMPLEXES SMALL SUBUNIT FAMILY"/>
    <property type="match status" value="1"/>
</dbReference>
<dbReference type="SUPFAM" id="SSF64356">
    <property type="entry name" value="SNARE-like"/>
    <property type="match status" value="1"/>
</dbReference>
<dbReference type="Proteomes" id="UP001431209">
    <property type="component" value="Unassembled WGS sequence"/>
</dbReference>
<comment type="similarity">
    <text evidence="3 9">Belongs to the adaptor complexes small subunit family.</text>
</comment>
<reference evidence="11 12" key="1">
    <citation type="submission" date="2024-03" db="EMBL/GenBank/DDBJ databases">
        <title>The Acrasis kona genome and developmental transcriptomes reveal deep origins of eukaryotic multicellular pathways.</title>
        <authorList>
            <person name="Sheikh S."/>
            <person name="Fu C.-J."/>
            <person name="Brown M.W."/>
            <person name="Baldauf S.L."/>
        </authorList>
    </citation>
    <scope>NUCLEOTIDE SEQUENCE [LARGE SCALE GENOMIC DNA]</scope>
    <source>
        <strain evidence="11 12">ATCC MYA-3509</strain>
    </source>
</reference>
<dbReference type="PROSITE" id="PS00989">
    <property type="entry name" value="CLAT_ADAPTOR_S"/>
    <property type="match status" value="1"/>
</dbReference>
<dbReference type="CDD" id="cd14831">
    <property type="entry name" value="AP1_sigma"/>
    <property type="match status" value="1"/>
</dbReference>
<evidence type="ECO:0000256" key="9">
    <source>
        <dbReference type="PIRNR" id="PIRNR015588"/>
    </source>
</evidence>
<evidence type="ECO:0000259" key="10">
    <source>
        <dbReference type="Pfam" id="PF01217"/>
    </source>
</evidence>
<accession>A0AAW2YSM4</accession>
<evidence type="ECO:0000313" key="12">
    <source>
        <dbReference type="Proteomes" id="UP001431209"/>
    </source>
</evidence>
<protein>
    <recommendedName>
        <fullName evidence="9">AP complex subunit sigma</fullName>
    </recommendedName>
</protein>
<evidence type="ECO:0000256" key="8">
    <source>
        <dbReference type="ARBA" id="ARBA00023329"/>
    </source>
</evidence>
<keyword evidence="8" id="KW-0968">Cytoplasmic vesicle</keyword>
<dbReference type="InterPro" id="IPR000804">
    <property type="entry name" value="Clathrin_sm-chain_CS"/>
</dbReference>
<dbReference type="FunFam" id="3.30.450.60:FF:000007">
    <property type="entry name" value="AP complex subunit sigma"/>
    <property type="match status" value="1"/>
</dbReference>
<evidence type="ECO:0000256" key="6">
    <source>
        <dbReference type="ARBA" id="ARBA00023034"/>
    </source>
</evidence>
<keyword evidence="12" id="KW-1185">Reference proteome</keyword>
<dbReference type="EMBL" id="JAOPGA020000603">
    <property type="protein sequence ID" value="KAL0479790.1"/>
    <property type="molecule type" value="Genomic_DNA"/>
</dbReference>
<sequence>MTVQFTLLISRQGKVRLSKWYAAYNQTERARSIREITNMVIGRPSKLCNFLDWKDQRVVYKRYASLYFIVVVDKTDNELITMEIIHHFVEVLDRFFGNVCELDLIFNFHKAYFILDEVLLNGEVQETSKKAILRVIQAQNTLQDNTHEHQFVT</sequence>
<dbReference type="Pfam" id="PF01217">
    <property type="entry name" value="Clat_adaptor_s"/>
    <property type="match status" value="1"/>
</dbReference>
<evidence type="ECO:0000256" key="3">
    <source>
        <dbReference type="ARBA" id="ARBA00006972"/>
    </source>
</evidence>
<evidence type="ECO:0000256" key="5">
    <source>
        <dbReference type="ARBA" id="ARBA00022927"/>
    </source>
</evidence>
<keyword evidence="5 9" id="KW-0653">Protein transport</keyword>
<evidence type="ECO:0000256" key="4">
    <source>
        <dbReference type="ARBA" id="ARBA00022448"/>
    </source>
</evidence>
<evidence type="ECO:0000256" key="1">
    <source>
        <dbReference type="ARBA" id="ARBA00004555"/>
    </source>
</evidence>
<dbReference type="GO" id="GO:0035615">
    <property type="term" value="F:clathrin adaptor activity"/>
    <property type="evidence" value="ECO:0007669"/>
    <property type="project" value="InterPro"/>
</dbReference>
<feature type="domain" description="AP complex mu/sigma subunit" evidence="10">
    <location>
        <begin position="2"/>
        <end position="141"/>
    </location>
</feature>
<keyword evidence="7 9" id="KW-0472">Membrane</keyword>
<dbReference type="GO" id="GO:0005829">
    <property type="term" value="C:cytosol"/>
    <property type="evidence" value="ECO:0007669"/>
    <property type="project" value="GOC"/>
</dbReference>
<gene>
    <name evidence="11" type="ORF">AKO1_007435</name>
</gene>
<evidence type="ECO:0000256" key="2">
    <source>
        <dbReference type="ARBA" id="ARBA00004640"/>
    </source>
</evidence>
<organism evidence="11 12">
    <name type="scientific">Acrasis kona</name>
    <dbReference type="NCBI Taxonomy" id="1008807"/>
    <lineage>
        <taxon>Eukaryota</taxon>
        <taxon>Discoba</taxon>
        <taxon>Heterolobosea</taxon>
        <taxon>Tetramitia</taxon>
        <taxon>Eutetramitia</taxon>
        <taxon>Acrasidae</taxon>
        <taxon>Acrasis</taxon>
    </lineage>
</organism>
<dbReference type="InterPro" id="IPR044733">
    <property type="entry name" value="AP1_sigma"/>
</dbReference>
<evidence type="ECO:0000313" key="11">
    <source>
        <dbReference type="EMBL" id="KAL0479790.1"/>
    </source>
</evidence>
<dbReference type="InterPro" id="IPR022775">
    <property type="entry name" value="AP_mu_sigma_su"/>
</dbReference>
<dbReference type="PIRSF" id="PIRSF015588">
    <property type="entry name" value="AP_complex_sigma"/>
    <property type="match status" value="1"/>
</dbReference>
<keyword evidence="4 9" id="KW-0813">Transport</keyword>
<evidence type="ECO:0000256" key="7">
    <source>
        <dbReference type="ARBA" id="ARBA00023136"/>
    </source>
</evidence>
<dbReference type="InterPro" id="IPR016635">
    <property type="entry name" value="AP_complex_ssu"/>
</dbReference>
<proteinExistence type="inferred from homology"/>
<name>A0AAW2YSM4_9EUKA</name>
<dbReference type="Gene3D" id="3.30.450.60">
    <property type="match status" value="1"/>
</dbReference>
<dbReference type="AlphaFoldDB" id="A0AAW2YSM4"/>
<dbReference type="InterPro" id="IPR011012">
    <property type="entry name" value="Longin-like_dom_sf"/>
</dbReference>
<comment type="caution">
    <text evidence="11">The sequence shown here is derived from an EMBL/GenBank/DDBJ whole genome shotgun (WGS) entry which is preliminary data.</text>
</comment>
<comment type="subcellular location">
    <subcellularLocation>
        <location evidence="2">Cytoplasmic vesicle</location>
        <location evidence="2">Clathrin-coated vesicle membrane</location>
    </subcellularLocation>
    <subcellularLocation>
        <location evidence="1">Golgi apparatus</location>
    </subcellularLocation>
</comment>
<dbReference type="GO" id="GO:0006886">
    <property type="term" value="P:intracellular protein transport"/>
    <property type="evidence" value="ECO:0007669"/>
    <property type="project" value="UniProtKB-UniRule"/>
</dbReference>
<keyword evidence="6" id="KW-0333">Golgi apparatus</keyword>
<dbReference type="GO" id="GO:0016482">
    <property type="term" value="P:cytosolic transport"/>
    <property type="evidence" value="ECO:0007669"/>
    <property type="project" value="UniProtKB-ARBA"/>
</dbReference>
<dbReference type="GO" id="GO:0030121">
    <property type="term" value="C:AP-1 adaptor complex"/>
    <property type="evidence" value="ECO:0007669"/>
    <property type="project" value="InterPro"/>
</dbReference>